<reference evidence="2" key="2">
    <citation type="submission" date="2021-09" db="EMBL/GenBank/DDBJ databases">
        <authorList>
            <person name="Gilroy R."/>
        </authorList>
    </citation>
    <scope>NUCLEOTIDE SEQUENCE</scope>
    <source>
        <strain evidence="2">CHK192-2623</strain>
    </source>
</reference>
<dbReference type="RefSeq" id="WP_095183480.1">
    <property type="nucleotide sequence ID" value="NZ_JBFCSM010000016.1"/>
</dbReference>
<dbReference type="InterPro" id="IPR023130">
    <property type="entry name" value="Ta0600-like_sf"/>
</dbReference>
<gene>
    <name evidence="2" type="ORF">K8V69_02460</name>
</gene>
<reference evidence="2" key="1">
    <citation type="journal article" date="2021" name="PeerJ">
        <title>Extensive microbial diversity within the chicken gut microbiome revealed by metagenomics and culture.</title>
        <authorList>
            <person name="Gilroy R."/>
            <person name="Ravi A."/>
            <person name="Getino M."/>
            <person name="Pursley I."/>
            <person name="Horton D.L."/>
            <person name="Alikhan N.F."/>
            <person name="Baker D."/>
            <person name="Gharbi K."/>
            <person name="Hall N."/>
            <person name="Watson M."/>
            <person name="Adriaenssens E.M."/>
            <person name="Foster-Nyarko E."/>
            <person name="Jarju S."/>
            <person name="Secka A."/>
            <person name="Antonio M."/>
            <person name="Oren A."/>
            <person name="Chaudhuri R.R."/>
            <person name="La Ragione R."/>
            <person name="Hildebrand F."/>
            <person name="Pallen M.J."/>
        </authorList>
    </citation>
    <scope>NUCLEOTIDE SEQUENCE</scope>
    <source>
        <strain evidence="2">CHK192-2623</strain>
    </source>
</reference>
<dbReference type="GO" id="GO:0030153">
    <property type="term" value="P:bacteriocin immunity"/>
    <property type="evidence" value="ECO:0007669"/>
    <property type="project" value="UniProtKB-KW"/>
</dbReference>
<evidence type="ECO:0000313" key="2">
    <source>
        <dbReference type="EMBL" id="HJE49033.1"/>
    </source>
</evidence>
<organism evidence="2 3">
    <name type="scientific">Lactobacillus johnsonii</name>
    <dbReference type="NCBI Taxonomy" id="33959"/>
    <lineage>
        <taxon>Bacteria</taxon>
        <taxon>Bacillati</taxon>
        <taxon>Bacillota</taxon>
        <taxon>Bacilli</taxon>
        <taxon>Lactobacillales</taxon>
        <taxon>Lactobacillaceae</taxon>
        <taxon>Lactobacillus</taxon>
    </lineage>
</organism>
<proteinExistence type="predicted"/>
<dbReference type="Gene3D" id="1.20.1440.50">
    <property type="entry name" value="Ta0600-like"/>
    <property type="match status" value="1"/>
</dbReference>
<evidence type="ECO:0000313" key="3">
    <source>
        <dbReference type="Proteomes" id="UP000732527"/>
    </source>
</evidence>
<protein>
    <submittedName>
        <fullName evidence="2">Bacteriocin immunity protein</fullName>
    </submittedName>
</protein>
<name>A0A921EIB9_LACJH</name>
<evidence type="ECO:0000256" key="1">
    <source>
        <dbReference type="ARBA" id="ARBA00023025"/>
    </source>
</evidence>
<comment type="caution">
    <text evidence="2">The sequence shown here is derived from an EMBL/GenBank/DDBJ whole genome shotgun (WGS) entry which is preliminary data.</text>
</comment>
<accession>A0A921EIB9</accession>
<dbReference type="AlphaFoldDB" id="A0A921EIB9"/>
<dbReference type="EMBL" id="DYYQ01000015">
    <property type="protein sequence ID" value="HJE49033.1"/>
    <property type="molecule type" value="Genomic_DNA"/>
</dbReference>
<sequence>MLEKSITKHDEIITVLKDLYTSFNKVQIKAYLPLEQTILKVIAKAENNDDAAAWSNKLVMYLQSQIVLKQIPITKEQDNLINSLSEQCKNTNLNYVYLSPVDDSLQFD</sequence>
<dbReference type="Proteomes" id="UP000732527">
    <property type="component" value="Unassembled WGS sequence"/>
</dbReference>
<dbReference type="SUPFAM" id="SSF109797">
    <property type="entry name" value="Bacteriocin immunity protein-like"/>
    <property type="match status" value="1"/>
</dbReference>
<keyword evidence="1" id="KW-0079">Bacteriocin immunity</keyword>